<comment type="caution">
    <text evidence="1">The sequence shown here is derived from an EMBL/GenBank/DDBJ whole genome shotgun (WGS) entry which is preliminary data.</text>
</comment>
<accession>A0A397VHI5</accession>
<reference evidence="1 2" key="1">
    <citation type="submission" date="2018-06" db="EMBL/GenBank/DDBJ databases">
        <title>Comparative genomics reveals the genomic features of Rhizophagus irregularis, R. cerebriforme, R. diaphanum and Gigaspora rosea, and their symbiotic lifestyle signature.</title>
        <authorList>
            <person name="Morin E."/>
            <person name="San Clemente H."/>
            <person name="Chen E.C.H."/>
            <person name="De La Providencia I."/>
            <person name="Hainaut M."/>
            <person name="Kuo A."/>
            <person name="Kohler A."/>
            <person name="Murat C."/>
            <person name="Tang N."/>
            <person name="Roy S."/>
            <person name="Loubradou J."/>
            <person name="Henrissat B."/>
            <person name="Grigoriev I.V."/>
            <person name="Corradi N."/>
            <person name="Roux C."/>
            <person name="Martin F.M."/>
        </authorList>
    </citation>
    <scope>NUCLEOTIDE SEQUENCE [LARGE SCALE GENOMIC DNA]</scope>
    <source>
        <strain evidence="1 2">DAOM 194757</strain>
    </source>
</reference>
<gene>
    <name evidence="1" type="ORF">C2G38_2178452</name>
</gene>
<dbReference type="EMBL" id="QKWP01000399">
    <property type="protein sequence ID" value="RIB20757.1"/>
    <property type="molecule type" value="Genomic_DNA"/>
</dbReference>
<proteinExistence type="predicted"/>
<dbReference type="AlphaFoldDB" id="A0A397VHI5"/>
<organism evidence="1 2">
    <name type="scientific">Gigaspora rosea</name>
    <dbReference type="NCBI Taxonomy" id="44941"/>
    <lineage>
        <taxon>Eukaryota</taxon>
        <taxon>Fungi</taxon>
        <taxon>Fungi incertae sedis</taxon>
        <taxon>Mucoromycota</taxon>
        <taxon>Glomeromycotina</taxon>
        <taxon>Glomeromycetes</taxon>
        <taxon>Diversisporales</taxon>
        <taxon>Gigasporaceae</taxon>
        <taxon>Gigaspora</taxon>
    </lineage>
</organism>
<evidence type="ECO:0000313" key="1">
    <source>
        <dbReference type="EMBL" id="RIB20757.1"/>
    </source>
</evidence>
<sequence>MPQMDLDLINEIGFERIYKVASATKPNTFYIVDSNIGASLSTDDKAKLSYIVLFKKNKSLYTLLHSKTIHFNKVNIDDQEPISSNKPNYNTVEYSNKIENVNY</sequence>
<name>A0A397VHI5_9GLOM</name>
<evidence type="ECO:0000313" key="2">
    <source>
        <dbReference type="Proteomes" id="UP000266673"/>
    </source>
</evidence>
<dbReference type="Proteomes" id="UP000266673">
    <property type="component" value="Unassembled WGS sequence"/>
</dbReference>
<protein>
    <submittedName>
        <fullName evidence="1">Uncharacterized protein</fullName>
    </submittedName>
</protein>
<keyword evidence="2" id="KW-1185">Reference proteome</keyword>